<gene>
    <name evidence="1" type="ORF">PHABIO_55</name>
</gene>
<sequence>MSVLMSSVYLTVHLFGLITKEYDYKNYASMNQCVNSLEIYKAKFKDTDRYDVTYDKAKAYLKISNKSDKTIQIHYCGESKNV</sequence>
<organism evidence="1 2">
    <name type="scientific">Pseudomonas phage Phabio</name>
    <dbReference type="NCBI Taxonomy" id="2006668"/>
    <lineage>
        <taxon>Viruses</taxon>
        <taxon>Duplodnaviria</taxon>
        <taxon>Heunggongvirae</taxon>
        <taxon>Uroviricota</taxon>
        <taxon>Caudoviricetes</taxon>
        <taxon>Chimalliviridae</taxon>
        <taxon>Phabiovirus</taxon>
        <taxon>Phabiovirus phabio</taxon>
    </lineage>
</organism>
<reference evidence="1 2" key="1">
    <citation type="submission" date="2017-05" db="EMBL/GenBank/DDBJ databases">
        <authorList>
            <person name="Song R."/>
            <person name="Chenine A.L."/>
            <person name="Ruprecht R.M."/>
        </authorList>
    </citation>
    <scope>NUCLEOTIDE SEQUENCE [LARGE SCALE GENOMIC DNA]</scope>
</reference>
<name>A0A1Y0SYF5_9CAUD</name>
<proteinExistence type="predicted"/>
<evidence type="ECO:0000313" key="2">
    <source>
        <dbReference type="Proteomes" id="UP000225448"/>
    </source>
</evidence>
<evidence type="ECO:0000313" key="1">
    <source>
        <dbReference type="EMBL" id="ARV76686.1"/>
    </source>
</evidence>
<accession>A0A1Y0SYF5</accession>
<dbReference type="EMBL" id="MF042360">
    <property type="protein sequence ID" value="ARV76686.1"/>
    <property type="molecule type" value="Genomic_DNA"/>
</dbReference>
<protein>
    <submittedName>
        <fullName evidence="1">Uncharacterized protein</fullName>
    </submittedName>
</protein>
<dbReference type="Proteomes" id="UP000225448">
    <property type="component" value="Segment"/>
</dbReference>
<keyword evidence="2" id="KW-1185">Reference proteome</keyword>